<gene>
    <name evidence="1" type="ORF">OSV15_16180</name>
</gene>
<evidence type="ECO:0000313" key="2">
    <source>
        <dbReference type="Proteomes" id="UP001164632"/>
    </source>
</evidence>
<dbReference type="EMBL" id="CP113257">
    <property type="protein sequence ID" value="WAE51206.1"/>
    <property type="molecule type" value="Genomic_DNA"/>
</dbReference>
<protein>
    <submittedName>
        <fullName evidence="1">Uncharacterized protein</fullName>
    </submittedName>
</protein>
<evidence type="ECO:0000313" key="1">
    <source>
        <dbReference type="EMBL" id="WAE51206.1"/>
    </source>
</evidence>
<dbReference type="AlphaFoldDB" id="A0AA47HXZ4"/>
<reference evidence="1" key="1">
    <citation type="submission" date="2022-11" db="EMBL/GenBank/DDBJ databases">
        <title>Genomic of Pseudomonas TF18.</title>
        <authorList>
            <person name="Liu T."/>
        </authorList>
    </citation>
    <scope>NUCLEOTIDE SEQUENCE</scope>
    <source>
        <strain evidence="1">TF18</strain>
    </source>
</reference>
<sequence length="87" mass="9555">MKATVYIAPHGRAEVIEVTKVHPEDEAYFVQNNIQISMEQLAGQTIVYADIGQTDDEGEPVELIEFAGTRSCEETLAALRKACEEAA</sequence>
<proteinExistence type="predicted"/>
<dbReference type="RefSeq" id="WP_267930821.1">
    <property type="nucleotide sequence ID" value="NZ_CP113257.1"/>
</dbReference>
<dbReference type="Proteomes" id="UP001164632">
    <property type="component" value="Chromosome"/>
</dbReference>
<name>A0AA47HXZ4_9GAMM</name>
<organism evidence="1 2">
    <name type="scientific">Stutzerimonas frequens</name>
    <dbReference type="NCBI Taxonomy" id="2968969"/>
    <lineage>
        <taxon>Bacteria</taxon>
        <taxon>Pseudomonadati</taxon>
        <taxon>Pseudomonadota</taxon>
        <taxon>Gammaproteobacteria</taxon>
        <taxon>Pseudomonadales</taxon>
        <taxon>Pseudomonadaceae</taxon>
        <taxon>Stutzerimonas</taxon>
    </lineage>
</organism>
<accession>A0AA47HXZ4</accession>